<keyword evidence="3" id="KW-1185">Reference proteome</keyword>
<organism evidence="2 3">
    <name type="scientific">Sediminicoccus rosea</name>
    <dbReference type="NCBI Taxonomy" id="1225128"/>
    <lineage>
        <taxon>Bacteria</taxon>
        <taxon>Pseudomonadati</taxon>
        <taxon>Pseudomonadota</taxon>
        <taxon>Alphaproteobacteria</taxon>
        <taxon>Acetobacterales</taxon>
        <taxon>Roseomonadaceae</taxon>
        <taxon>Sediminicoccus</taxon>
    </lineage>
</organism>
<evidence type="ECO:0000313" key="2">
    <source>
        <dbReference type="EMBL" id="WPB83875.1"/>
    </source>
</evidence>
<dbReference type="PANTHER" id="PTHR43143:SF1">
    <property type="entry name" value="SERINE_THREONINE-PROTEIN PHOSPHATASE CPPED1"/>
    <property type="match status" value="1"/>
</dbReference>
<name>A0ABZ0PFC0_9PROT</name>
<accession>A0ABZ0PFC0</accession>
<dbReference type="SUPFAM" id="SSF56300">
    <property type="entry name" value="Metallo-dependent phosphatases"/>
    <property type="match status" value="1"/>
</dbReference>
<reference evidence="2 3" key="1">
    <citation type="submission" date="2023-11" db="EMBL/GenBank/DDBJ databases">
        <title>Arctic aerobic anoxygenic photoheterotroph Sediminicoccus rosea KRV36 adapts its photosynthesis to long days of polar summer.</title>
        <authorList>
            <person name="Tomasch J."/>
            <person name="Kopejtka K."/>
            <person name="Bily T."/>
            <person name="Gardiner A.T."/>
            <person name="Gardian Z."/>
            <person name="Shivaramu S."/>
            <person name="Koblizek M."/>
            <person name="Engelhardt F."/>
            <person name="Kaftan D."/>
        </authorList>
    </citation>
    <scope>NUCLEOTIDE SEQUENCE [LARGE SCALE GENOMIC DNA]</scope>
    <source>
        <strain evidence="2 3">R-30</strain>
    </source>
</reference>
<proteinExistence type="predicted"/>
<protein>
    <submittedName>
        <fullName evidence="2">Metallophosphoesterase</fullName>
    </submittedName>
</protein>
<dbReference type="RefSeq" id="WP_318647832.1">
    <property type="nucleotide sequence ID" value="NZ_CP137852.1"/>
</dbReference>
<dbReference type="Pfam" id="PF00149">
    <property type="entry name" value="Metallophos"/>
    <property type="match status" value="1"/>
</dbReference>
<gene>
    <name evidence="2" type="ORF">R9Z33_17375</name>
</gene>
<dbReference type="PANTHER" id="PTHR43143">
    <property type="entry name" value="METALLOPHOSPHOESTERASE, CALCINEURIN SUPERFAMILY"/>
    <property type="match status" value="1"/>
</dbReference>
<dbReference type="Proteomes" id="UP001305521">
    <property type="component" value="Chromosome"/>
</dbReference>
<evidence type="ECO:0000313" key="3">
    <source>
        <dbReference type="Proteomes" id="UP001305521"/>
    </source>
</evidence>
<feature type="domain" description="Calcineurin-like phosphoesterase" evidence="1">
    <location>
        <begin position="4"/>
        <end position="196"/>
    </location>
</feature>
<evidence type="ECO:0000259" key="1">
    <source>
        <dbReference type="Pfam" id="PF00149"/>
    </source>
</evidence>
<sequence length="275" mass="29718">MTVRIAQISDAHLGASRDPFGPNFDLAAQHIRDARPDLLLATGDLSLDGADSDADLAAAWARHAAIGVEWRAVPGNHDVGDEAALGGRQPWNGARAARWATVAGPRCWLHDLPGWRLIGLDTQSLISDAGQWDFLAGALADAGGRAIALVQHKPLTEQGLSDDAVNYWPVLPAPRGRLLALLGGMRPALVLSGHLHMWRDRVGDGIRQVWAPSTGFVVGDRWQEALGEKRIGWVEHHFHADGTHDCVLRDIPLARPHDLGDMPEVYGPLEPVTQA</sequence>
<dbReference type="InterPro" id="IPR004843">
    <property type="entry name" value="Calcineurin-like_PHP"/>
</dbReference>
<dbReference type="Gene3D" id="3.60.21.10">
    <property type="match status" value="1"/>
</dbReference>
<dbReference type="InterPro" id="IPR051918">
    <property type="entry name" value="STPP_CPPED1"/>
</dbReference>
<dbReference type="InterPro" id="IPR029052">
    <property type="entry name" value="Metallo-depent_PP-like"/>
</dbReference>
<dbReference type="EMBL" id="CP137852">
    <property type="protein sequence ID" value="WPB83875.1"/>
    <property type="molecule type" value="Genomic_DNA"/>
</dbReference>